<comment type="pathway">
    <text evidence="1 10">Nucleoside biosynthesis; alpha-ribazole biosynthesis; alpha-ribazole from 5,6-dimethylbenzimidazole: step 1/2.</text>
</comment>
<evidence type="ECO:0000256" key="7">
    <source>
        <dbReference type="ARBA" id="ARBA00022679"/>
    </source>
</evidence>
<keyword evidence="6 10" id="KW-0328">Glycosyltransferase</keyword>
<evidence type="ECO:0000256" key="1">
    <source>
        <dbReference type="ARBA" id="ARBA00005049"/>
    </source>
</evidence>
<keyword evidence="7 10" id="KW-0808">Transferase</keyword>
<evidence type="ECO:0000256" key="9">
    <source>
        <dbReference type="ARBA" id="ARBA00047340"/>
    </source>
</evidence>
<reference evidence="11 12" key="1">
    <citation type="submission" date="2020-02" db="EMBL/GenBank/DDBJ databases">
        <title>Genomic and physiological characterization of two novel Nitrospinaceae genera.</title>
        <authorList>
            <person name="Mueller A.J."/>
            <person name="Jung M.-Y."/>
            <person name="Strachan C.R."/>
            <person name="Herbold C.W."/>
            <person name="Kirkegaard R.H."/>
            <person name="Daims H."/>
        </authorList>
    </citation>
    <scope>NUCLEOTIDE SEQUENCE [LARGE SCALE GENOMIC DNA]</scope>
    <source>
        <strain evidence="11">EB</strain>
    </source>
</reference>
<sequence>MQNFIKPISPISKDNLEKARAHLDNLTKPRGSLGELENWIAHYAAIKGPESCEIKSKAVVLFAADHGVVEEGVSAYPQEVTAQMVLNFIAGGAAINSLARHAGAELSVVDVGVKSPLPKHSTLLSHKIANGTRNMVQEPAMERNQAEDALNLGYQVAQEKAVGGADLLVAGDMGIGNTTSATAILSVLHAKPPSELTGRGTGIDDATHQNKIRVIEKAINRNQPDSSDPVDVLTKLGGFEIGAMAGFYLGAASNGTPVLIDGVISCAAASLAQTLQPNLRAYLFPGHRSAEPASDAFLEQLDLLPLLDLEMRLGEGTGAVMAMTLLEGGVRLYNEMATFGDAGVSEKNSAQ</sequence>
<dbReference type="UniPathway" id="UPA00061">
    <property type="reaction ID" value="UER00516"/>
</dbReference>
<dbReference type="EMBL" id="CP048685">
    <property type="protein sequence ID" value="QPJ63031.1"/>
    <property type="molecule type" value="Genomic_DNA"/>
</dbReference>
<dbReference type="PANTHER" id="PTHR43463">
    <property type="entry name" value="NICOTINATE-NUCLEOTIDE--DIMETHYLBENZIMIDAZOLE PHOSPHORIBOSYLTRANSFERASE"/>
    <property type="match status" value="1"/>
</dbReference>
<dbReference type="NCBIfam" id="NF000996">
    <property type="entry name" value="PRK00105.1"/>
    <property type="match status" value="1"/>
</dbReference>
<dbReference type="EC" id="2.4.2.21" evidence="3 10"/>
<dbReference type="Pfam" id="PF02277">
    <property type="entry name" value="DBI_PRT"/>
    <property type="match status" value="1"/>
</dbReference>
<dbReference type="GO" id="GO:0009236">
    <property type="term" value="P:cobalamin biosynthetic process"/>
    <property type="evidence" value="ECO:0007669"/>
    <property type="project" value="UniProtKB-UniRule"/>
</dbReference>
<organism evidence="11 12">
    <name type="scientific">Candidatus Nitronauta litoralis</name>
    <dbReference type="NCBI Taxonomy" id="2705533"/>
    <lineage>
        <taxon>Bacteria</taxon>
        <taxon>Pseudomonadati</taxon>
        <taxon>Nitrospinota/Tectimicrobiota group</taxon>
        <taxon>Nitrospinota</taxon>
        <taxon>Nitrospinia</taxon>
        <taxon>Nitrospinales</taxon>
        <taxon>Nitrospinaceae</taxon>
        <taxon>Candidatus Nitronauta</taxon>
    </lineage>
</organism>
<evidence type="ECO:0000256" key="4">
    <source>
        <dbReference type="ARBA" id="ARBA00015486"/>
    </source>
</evidence>
<gene>
    <name evidence="10 11" type="primary">cobT</name>
    <name evidence="11" type="ORF">G3M70_14565</name>
</gene>
<protein>
    <recommendedName>
        <fullName evidence="4 10">Nicotinate-nucleotide--dimethylbenzimidazole phosphoribosyltransferase</fullName>
        <shortName evidence="10">NN:DBI PRT</shortName>
        <ecNumber evidence="3 10">2.4.2.21</ecNumber>
    </recommendedName>
    <alternativeName>
        <fullName evidence="8 10">N(1)-alpha-phosphoribosyltransferase</fullName>
    </alternativeName>
</protein>
<keyword evidence="5 10" id="KW-0169">Cobalamin biosynthesis</keyword>
<dbReference type="SUPFAM" id="SSF52733">
    <property type="entry name" value="Nicotinate mononucleotide:5,6-dimethylbenzimidazole phosphoribosyltransferase (CobT)"/>
    <property type="match status" value="1"/>
</dbReference>
<proteinExistence type="inferred from homology"/>
<name>A0A7T0G1M7_9BACT</name>
<dbReference type="InterPro" id="IPR036087">
    <property type="entry name" value="Nict_dMeBzImd_PRibTrfase_sf"/>
</dbReference>
<comment type="function">
    <text evidence="10">Catalyzes the synthesis of alpha-ribazole-5'-phosphate from nicotinate mononucleotide (NAMN) and 5,6-dimethylbenzimidazole (DMB).</text>
</comment>
<evidence type="ECO:0000256" key="2">
    <source>
        <dbReference type="ARBA" id="ARBA00007110"/>
    </source>
</evidence>
<dbReference type="Gene3D" id="1.10.1610.10">
    <property type="match status" value="1"/>
</dbReference>
<comment type="similarity">
    <text evidence="2 10">Belongs to the CobT family.</text>
</comment>
<dbReference type="CDD" id="cd02439">
    <property type="entry name" value="DMB-PRT_CobT"/>
    <property type="match status" value="1"/>
</dbReference>
<dbReference type="InterPro" id="IPR023195">
    <property type="entry name" value="Nict_dMeBzImd_PRibTrfase_N"/>
</dbReference>
<evidence type="ECO:0000313" key="11">
    <source>
        <dbReference type="EMBL" id="QPJ63031.1"/>
    </source>
</evidence>
<dbReference type="InterPro" id="IPR003200">
    <property type="entry name" value="Nict_dMeBzImd_PRibTrfase"/>
</dbReference>
<dbReference type="Proteomes" id="UP000594688">
    <property type="component" value="Chromosome"/>
</dbReference>
<dbReference type="AlphaFoldDB" id="A0A7T0G1M7"/>
<dbReference type="FunFam" id="3.40.50.10210:FF:000001">
    <property type="entry name" value="Nicotinate-nucleotide--dimethylbenzimidazole phosphoribosyltransferase"/>
    <property type="match status" value="1"/>
</dbReference>
<dbReference type="GO" id="GO:0008939">
    <property type="term" value="F:nicotinate-nucleotide-dimethylbenzimidazole phosphoribosyltransferase activity"/>
    <property type="evidence" value="ECO:0007669"/>
    <property type="project" value="UniProtKB-UniRule"/>
</dbReference>
<evidence type="ECO:0000256" key="10">
    <source>
        <dbReference type="HAMAP-Rule" id="MF_00230"/>
    </source>
</evidence>
<dbReference type="HAMAP" id="MF_00230">
    <property type="entry name" value="CobT"/>
    <property type="match status" value="1"/>
</dbReference>
<dbReference type="KEGG" id="nli:G3M70_14565"/>
<accession>A0A7T0G1M7</accession>
<dbReference type="Gene3D" id="3.40.50.10210">
    <property type="match status" value="1"/>
</dbReference>
<evidence type="ECO:0000256" key="6">
    <source>
        <dbReference type="ARBA" id="ARBA00022676"/>
    </source>
</evidence>
<evidence type="ECO:0000256" key="3">
    <source>
        <dbReference type="ARBA" id="ARBA00011991"/>
    </source>
</evidence>
<dbReference type="PANTHER" id="PTHR43463:SF1">
    <property type="entry name" value="NICOTINATE-NUCLEOTIDE--DIMETHYLBENZIMIDAZOLE PHOSPHORIBOSYLTRANSFERASE"/>
    <property type="match status" value="1"/>
</dbReference>
<dbReference type="NCBIfam" id="TIGR03160">
    <property type="entry name" value="cobT_DBIPRT"/>
    <property type="match status" value="1"/>
</dbReference>
<evidence type="ECO:0000313" key="12">
    <source>
        <dbReference type="Proteomes" id="UP000594688"/>
    </source>
</evidence>
<comment type="catalytic activity">
    <reaction evidence="9 10">
        <text>5,6-dimethylbenzimidazole + nicotinate beta-D-ribonucleotide = alpha-ribazole 5'-phosphate + nicotinate + H(+)</text>
        <dbReference type="Rhea" id="RHEA:11196"/>
        <dbReference type="ChEBI" id="CHEBI:15378"/>
        <dbReference type="ChEBI" id="CHEBI:15890"/>
        <dbReference type="ChEBI" id="CHEBI:32544"/>
        <dbReference type="ChEBI" id="CHEBI:57502"/>
        <dbReference type="ChEBI" id="CHEBI:57918"/>
        <dbReference type="EC" id="2.4.2.21"/>
    </reaction>
</comment>
<evidence type="ECO:0000256" key="5">
    <source>
        <dbReference type="ARBA" id="ARBA00022573"/>
    </source>
</evidence>
<evidence type="ECO:0000256" key="8">
    <source>
        <dbReference type="ARBA" id="ARBA00030686"/>
    </source>
</evidence>
<dbReference type="InterPro" id="IPR017846">
    <property type="entry name" value="Nict_dMeBzImd_PRibTrfase_bact"/>
</dbReference>
<feature type="active site" description="Proton acceptor" evidence="10">
    <location>
        <position position="315"/>
    </location>
</feature>